<comment type="caution">
    <text evidence="2">The sequence shown here is derived from an EMBL/GenBank/DDBJ whole genome shotgun (WGS) entry which is preliminary data.</text>
</comment>
<protein>
    <submittedName>
        <fullName evidence="2">Uncharacterized protein</fullName>
    </submittedName>
</protein>
<proteinExistence type="predicted"/>
<name>A0ABQ5CYI1_9ASTR</name>
<evidence type="ECO:0000313" key="2">
    <source>
        <dbReference type="EMBL" id="GJT29909.1"/>
    </source>
</evidence>
<reference evidence="2" key="2">
    <citation type="submission" date="2022-01" db="EMBL/GenBank/DDBJ databases">
        <authorList>
            <person name="Yamashiro T."/>
            <person name="Shiraishi A."/>
            <person name="Satake H."/>
            <person name="Nakayama K."/>
        </authorList>
    </citation>
    <scope>NUCLEOTIDE SEQUENCE</scope>
</reference>
<organism evidence="2 3">
    <name type="scientific">Tanacetum coccineum</name>
    <dbReference type="NCBI Taxonomy" id="301880"/>
    <lineage>
        <taxon>Eukaryota</taxon>
        <taxon>Viridiplantae</taxon>
        <taxon>Streptophyta</taxon>
        <taxon>Embryophyta</taxon>
        <taxon>Tracheophyta</taxon>
        <taxon>Spermatophyta</taxon>
        <taxon>Magnoliopsida</taxon>
        <taxon>eudicotyledons</taxon>
        <taxon>Gunneridae</taxon>
        <taxon>Pentapetalae</taxon>
        <taxon>asterids</taxon>
        <taxon>campanulids</taxon>
        <taxon>Asterales</taxon>
        <taxon>Asteraceae</taxon>
        <taxon>Asteroideae</taxon>
        <taxon>Anthemideae</taxon>
        <taxon>Anthemidinae</taxon>
        <taxon>Tanacetum</taxon>
    </lineage>
</organism>
<evidence type="ECO:0000313" key="3">
    <source>
        <dbReference type="Proteomes" id="UP001151760"/>
    </source>
</evidence>
<evidence type="ECO:0000256" key="1">
    <source>
        <dbReference type="SAM" id="MobiDB-lite"/>
    </source>
</evidence>
<dbReference type="EMBL" id="BQNB010014580">
    <property type="protein sequence ID" value="GJT29909.1"/>
    <property type="molecule type" value="Genomic_DNA"/>
</dbReference>
<feature type="compositionally biased region" description="Basic residues" evidence="1">
    <location>
        <begin position="52"/>
        <end position="61"/>
    </location>
</feature>
<keyword evidence="3" id="KW-1185">Reference proteome</keyword>
<gene>
    <name evidence="2" type="ORF">Tco_0910184</name>
</gene>
<feature type="region of interest" description="Disordered" evidence="1">
    <location>
        <begin position="106"/>
        <end position="140"/>
    </location>
</feature>
<reference evidence="2" key="1">
    <citation type="journal article" date="2022" name="Int. J. Mol. Sci.">
        <title>Draft Genome of Tanacetum Coccineum: Genomic Comparison of Closely Related Tanacetum-Family Plants.</title>
        <authorList>
            <person name="Yamashiro T."/>
            <person name="Shiraishi A."/>
            <person name="Nakayama K."/>
            <person name="Satake H."/>
        </authorList>
    </citation>
    <scope>NUCLEOTIDE SEQUENCE</scope>
</reference>
<feature type="region of interest" description="Disordered" evidence="1">
    <location>
        <begin position="30"/>
        <end position="75"/>
    </location>
</feature>
<sequence>MRRVREDFSGKVTDLFLTMLVQNQMGKVSAMPIDPQHTPTFIQSSPPPQKTQKPRSLKRKDTHIPQPSGPTDIVADKAIHKELGDRLVRVATTASSLEAEQDSGNIAKTRFKATPNESSSLGTTLGGGPRCQETMEDTIA</sequence>
<dbReference type="Proteomes" id="UP001151760">
    <property type="component" value="Unassembled WGS sequence"/>
</dbReference>
<accession>A0ABQ5CYI1</accession>